<dbReference type="Pfam" id="PF02686">
    <property type="entry name" value="GatC"/>
    <property type="match status" value="1"/>
</dbReference>
<sequence length="95" mass="11224">MEKKDYYKSLANDVMLDFDNNHYDDIDKNYAELKELFKKVTSIDTEGVKPLFYPYDDIHTYLRDDEFIQTMNQEDILKNAPSTDGDFVTLVKVVK</sequence>
<dbReference type="InterPro" id="IPR036113">
    <property type="entry name" value="Asp/Glu-ADT_sf_sub_c"/>
</dbReference>
<keyword evidence="1" id="KW-0808">Transferase</keyword>
<evidence type="ECO:0000313" key="2">
    <source>
        <dbReference type="Proteomes" id="UP000239785"/>
    </source>
</evidence>
<name>A0A2S5RH17_9MOLU</name>
<dbReference type="SUPFAM" id="SSF141000">
    <property type="entry name" value="Glu-tRNAGln amidotransferase C subunit"/>
    <property type="match status" value="1"/>
</dbReference>
<evidence type="ECO:0000313" key="1">
    <source>
        <dbReference type="EMBL" id="PPE06512.1"/>
    </source>
</evidence>
<comment type="caution">
    <text evidence="1">The sequence shown here is derived from an EMBL/GenBank/DDBJ whole genome shotgun (WGS) entry which is preliminary data.</text>
</comment>
<dbReference type="AlphaFoldDB" id="A0A2S5RH17"/>
<keyword evidence="2" id="KW-1185">Reference proteome</keyword>
<dbReference type="Proteomes" id="UP000239785">
    <property type="component" value="Unassembled WGS sequence"/>
</dbReference>
<organism evidence="1 2">
    <name type="scientific">Mesoplasma corruscae</name>
    <dbReference type="NCBI Taxonomy" id="216874"/>
    <lineage>
        <taxon>Bacteria</taxon>
        <taxon>Bacillati</taxon>
        <taxon>Mycoplasmatota</taxon>
        <taxon>Mollicutes</taxon>
        <taxon>Entomoplasmatales</taxon>
        <taxon>Entomoplasmataceae</taxon>
        <taxon>Mesoplasma</taxon>
    </lineage>
</organism>
<dbReference type="GO" id="GO:0006450">
    <property type="term" value="P:regulation of translational fidelity"/>
    <property type="evidence" value="ECO:0007669"/>
    <property type="project" value="InterPro"/>
</dbReference>
<reference evidence="1 2" key="1">
    <citation type="submission" date="2017-11" db="EMBL/GenBank/DDBJ databases">
        <title>Genome sequence of Mesoplasma corruscae ELCA-2 (ATCC 49579).</title>
        <authorList>
            <person name="Lo W.-S."/>
            <person name="Kuo C.-H."/>
        </authorList>
    </citation>
    <scope>NUCLEOTIDE SEQUENCE [LARGE SCALE GENOMIC DNA]</scope>
    <source>
        <strain evidence="1 2">ELCA-2</strain>
    </source>
</reference>
<accession>A0A2S5RH17</accession>
<proteinExistence type="predicted"/>
<dbReference type="EMBL" id="PHNF01000001">
    <property type="protein sequence ID" value="PPE06512.1"/>
    <property type="molecule type" value="Genomic_DNA"/>
</dbReference>
<gene>
    <name evidence="1" type="primary">gatC</name>
    <name evidence="1" type="ORF">MCORR_v1c01400</name>
</gene>
<protein>
    <submittedName>
        <fullName evidence="1">Aspartyl/glutamyl-tRNA amidotransferase subunit C</fullName>
    </submittedName>
</protein>
<dbReference type="GO" id="GO:0016740">
    <property type="term" value="F:transferase activity"/>
    <property type="evidence" value="ECO:0007669"/>
    <property type="project" value="UniProtKB-KW"/>
</dbReference>
<dbReference type="InterPro" id="IPR003837">
    <property type="entry name" value="GatC"/>
</dbReference>
<dbReference type="RefSeq" id="WP_104206038.1">
    <property type="nucleotide sequence ID" value="NZ_PHNF01000001.1"/>
</dbReference>
<dbReference type="OrthoDB" id="399009at2"/>